<feature type="chain" id="PRO_5047167864" evidence="2">
    <location>
        <begin position="19"/>
        <end position="248"/>
    </location>
</feature>
<comment type="caution">
    <text evidence="3">The sequence shown here is derived from an EMBL/GenBank/DDBJ whole genome shotgun (WGS) entry which is preliminary data.</text>
</comment>
<sequence length="248" mass="26009">MQFSTALLGFLAATGALAAPAADANNANTVTVTLRGASELATQTQLGKNEIKKPIGAGSEFSSVELAAHNLKSDKGQDLRCRIFDARGKPITVTRGANVDTTFSDAGKGEWTFKTTKVSKVQCGTKFVAAPAKRDVDGALEERANGPLRVTLSGPSELATQTGLGEKDAKAPVGSKGPYNQVTLNVGSGKKEARCQLIDAQNKVITLVRGANVDVTFGDGGKGPWKAENGKNFNVKQIKCDPSFKSRN</sequence>
<feature type="signal peptide" evidence="2">
    <location>
        <begin position="1"/>
        <end position="18"/>
    </location>
</feature>
<feature type="region of interest" description="Disordered" evidence="1">
    <location>
        <begin position="149"/>
        <end position="176"/>
    </location>
</feature>
<keyword evidence="4" id="KW-1185">Reference proteome</keyword>
<dbReference type="GeneID" id="92099576"/>
<protein>
    <submittedName>
        <fullName evidence="3">Uncharacterized protein</fullName>
    </submittedName>
</protein>
<evidence type="ECO:0000313" key="4">
    <source>
        <dbReference type="Proteomes" id="UP001480595"/>
    </source>
</evidence>
<gene>
    <name evidence="3" type="ORF">PG994_015104</name>
</gene>
<organism evidence="3 4">
    <name type="scientific">Apiospora phragmitis</name>
    <dbReference type="NCBI Taxonomy" id="2905665"/>
    <lineage>
        <taxon>Eukaryota</taxon>
        <taxon>Fungi</taxon>
        <taxon>Dikarya</taxon>
        <taxon>Ascomycota</taxon>
        <taxon>Pezizomycotina</taxon>
        <taxon>Sordariomycetes</taxon>
        <taxon>Xylariomycetidae</taxon>
        <taxon>Amphisphaeriales</taxon>
        <taxon>Apiosporaceae</taxon>
        <taxon>Apiospora</taxon>
    </lineage>
</organism>
<evidence type="ECO:0000313" key="3">
    <source>
        <dbReference type="EMBL" id="KAK8038337.1"/>
    </source>
</evidence>
<evidence type="ECO:0000256" key="1">
    <source>
        <dbReference type="SAM" id="MobiDB-lite"/>
    </source>
</evidence>
<name>A0ABR1SVJ1_9PEZI</name>
<dbReference type="Proteomes" id="UP001480595">
    <property type="component" value="Unassembled WGS sequence"/>
</dbReference>
<keyword evidence="2" id="KW-0732">Signal</keyword>
<dbReference type="RefSeq" id="XP_066708189.1">
    <property type="nucleotide sequence ID" value="XM_066866513.1"/>
</dbReference>
<reference evidence="3 4" key="1">
    <citation type="submission" date="2023-01" db="EMBL/GenBank/DDBJ databases">
        <title>Analysis of 21 Apiospora genomes using comparative genomics revels a genus with tremendous synthesis potential of carbohydrate active enzymes and secondary metabolites.</title>
        <authorList>
            <person name="Sorensen T."/>
        </authorList>
    </citation>
    <scope>NUCLEOTIDE SEQUENCE [LARGE SCALE GENOMIC DNA]</scope>
    <source>
        <strain evidence="3 4">CBS 135458</strain>
    </source>
</reference>
<evidence type="ECO:0000256" key="2">
    <source>
        <dbReference type="SAM" id="SignalP"/>
    </source>
</evidence>
<proteinExistence type="predicted"/>
<accession>A0ABR1SVJ1</accession>
<dbReference type="EMBL" id="JAQQWL010000016">
    <property type="protein sequence ID" value="KAK8038337.1"/>
    <property type="molecule type" value="Genomic_DNA"/>
</dbReference>